<evidence type="ECO:0000259" key="2">
    <source>
        <dbReference type="SMART" id="SM00460"/>
    </source>
</evidence>
<protein>
    <recommendedName>
        <fullName evidence="2">Transglutaminase-like domain-containing protein</fullName>
    </recommendedName>
</protein>
<dbReference type="PANTHER" id="PTHR33490">
    <property type="entry name" value="BLR5614 PROTEIN-RELATED"/>
    <property type="match status" value="1"/>
</dbReference>
<dbReference type="Pfam" id="PF08379">
    <property type="entry name" value="Bact_transglu_N"/>
    <property type="match status" value="1"/>
</dbReference>
<dbReference type="InterPro" id="IPR002931">
    <property type="entry name" value="Transglutaminase-like"/>
</dbReference>
<accession>A0A517LWF2</accession>
<dbReference type="AlphaFoldDB" id="A0A517LWF2"/>
<dbReference type="KEGG" id="ruv:EC9_11290"/>
<gene>
    <name evidence="3" type="ORF">EC9_11290</name>
</gene>
<dbReference type="RefSeq" id="WP_145343022.1">
    <property type="nucleotide sequence ID" value="NZ_CP036261.1"/>
</dbReference>
<dbReference type="SMART" id="SM00460">
    <property type="entry name" value="TGc"/>
    <property type="match status" value="1"/>
</dbReference>
<dbReference type="EMBL" id="CP036261">
    <property type="protein sequence ID" value="QDS86954.1"/>
    <property type="molecule type" value="Genomic_DNA"/>
</dbReference>
<feature type="compositionally biased region" description="Low complexity" evidence="1">
    <location>
        <begin position="613"/>
        <end position="630"/>
    </location>
</feature>
<dbReference type="OrthoDB" id="9804872at2"/>
<dbReference type="Gene3D" id="3.10.620.30">
    <property type="match status" value="1"/>
</dbReference>
<dbReference type="InterPro" id="IPR013589">
    <property type="entry name" value="Bac_transglu_N"/>
</dbReference>
<dbReference type="PANTHER" id="PTHR33490:SF1">
    <property type="entry name" value="SLL1233 PROTEIN"/>
    <property type="match status" value="1"/>
</dbReference>
<dbReference type="Proteomes" id="UP000319557">
    <property type="component" value="Chromosome"/>
</dbReference>
<feature type="region of interest" description="Disordered" evidence="1">
    <location>
        <begin position="604"/>
        <end position="647"/>
    </location>
</feature>
<sequence>MTIRVSLNHQTIYRYDRTINLGPQVIRLRPAAHSRTPINSYSLKVTPADHYLNWQQDPFGNYLARCVFNEQVEEFKVEVDVVATMTVVNPFDFFLEPEATEYPFTYDDQSLEELRPYLQRGDAGPKVHAFLSSLNYEPRRTIDFLVDLNSKLQSHIAYTLRMEPGVQSPEQTLTLQSGSCRDSGWLLVQLLRQLGFAARFVSGYLIQLKADQKSLDGPSGTEVDFTDLHAWAEVFLPGAGWIGLDPTSGLFAGEGHIPLACTPQPTSAAPITGTLDECEVEFEHKMSVTRIHEDPRVTLPYSDSQWNRIEALGHEIDEHLQRGDVRLTMGGEPTFVSIDDMDGEEWQTAAVGPTKRGLSYDLLLRLKSRFSSGGVLHFGQGKWYPGEPLPRWAMAIFWRKDGQPIWRDDRWLANVETDYGHTAEDAERFAKRLATRLGANPQHVTCGYEDAMYYMWRERRLPTNVDVRDSKLDSQEERERIARIFEQGLTEAVGVVLPLRHVWWTDSPHWTSGPWKVRSDEMFLLPGDSPMGYRLPLQSLTYVDKPEHALDFFDRDPMEPVGHLQTNDQIRQSHMRHVVSEAISHGNMRVDVTEALTPVQQFATVGGSPTSQAHAAGGRNGNAGSPSNGAIPPGGNDQGGPDHMSVDTQVDDESQIVPTALCVEAREGRLHVFLPPTDRLESFLELISAIEATAEELELPVTIEGYQPPHDTRLQVMRVTPDPGVIEVNVHPAQDWTELVDITNGVYDDARTTRLGTEKFDLDGQHTGTGGGNHVVLGGQTPADSPFLRRPDLLKSFVSYWHNHPSLSYLFSGKFIGPTSQAPRADESRTDAIYELKIACDQIRRGETTPPWLVDRIFRHLLVDVTGNTHRAEFCIDKLYSPDSATGRLGLVEFRGFEMPPHARMSLTQQLLIRGLVARFWEQPYEAELVDWSTSLHDRFMLPHFVWQDFSDVVDDLRECGFDFEHQWFGAHQEFRFPVMGEFTQQSIHVELRKAIEPWYVLGEEAAGGGTARFVDSSVERLQVKVSGMTDTRHVLTCNGRRVPLHPTGVEGQFVAGIRYRAWQPPSCLHPTIPVDSPLVFDFVDSWNKRSIGGCQYHVSNPTGLNSPSFPVNAFEAESRRAARFFKIGHTGGKVSLPELECNPEFPMTLDLRRNRN</sequence>
<name>A0A517LWF2_9BACT</name>
<organism evidence="3 4">
    <name type="scientific">Rosistilla ulvae</name>
    <dbReference type="NCBI Taxonomy" id="1930277"/>
    <lineage>
        <taxon>Bacteria</taxon>
        <taxon>Pseudomonadati</taxon>
        <taxon>Planctomycetota</taxon>
        <taxon>Planctomycetia</taxon>
        <taxon>Pirellulales</taxon>
        <taxon>Pirellulaceae</taxon>
        <taxon>Rosistilla</taxon>
    </lineage>
</organism>
<dbReference type="Pfam" id="PF01841">
    <property type="entry name" value="Transglut_core"/>
    <property type="match status" value="1"/>
</dbReference>
<reference evidence="3 4" key="1">
    <citation type="submission" date="2019-02" db="EMBL/GenBank/DDBJ databases">
        <title>Deep-cultivation of Planctomycetes and their phenomic and genomic characterization uncovers novel biology.</title>
        <authorList>
            <person name="Wiegand S."/>
            <person name="Jogler M."/>
            <person name="Boedeker C."/>
            <person name="Pinto D."/>
            <person name="Vollmers J."/>
            <person name="Rivas-Marin E."/>
            <person name="Kohn T."/>
            <person name="Peeters S.H."/>
            <person name="Heuer A."/>
            <person name="Rast P."/>
            <person name="Oberbeckmann S."/>
            <person name="Bunk B."/>
            <person name="Jeske O."/>
            <person name="Meyerdierks A."/>
            <person name="Storesund J.E."/>
            <person name="Kallscheuer N."/>
            <person name="Luecker S."/>
            <person name="Lage O.M."/>
            <person name="Pohl T."/>
            <person name="Merkel B.J."/>
            <person name="Hornburger P."/>
            <person name="Mueller R.-W."/>
            <person name="Bruemmer F."/>
            <person name="Labrenz M."/>
            <person name="Spormann A.M."/>
            <person name="Op den Camp H."/>
            <person name="Overmann J."/>
            <person name="Amann R."/>
            <person name="Jetten M.S.M."/>
            <person name="Mascher T."/>
            <person name="Medema M.H."/>
            <person name="Devos D.P."/>
            <person name="Kaster A.-K."/>
            <person name="Ovreas L."/>
            <person name="Rohde M."/>
            <person name="Galperin M.Y."/>
            <person name="Jogler C."/>
        </authorList>
    </citation>
    <scope>NUCLEOTIDE SEQUENCE [LARGE SCALE GENOMIC DNA]</scope>
    <source>
        <strain evidence="3 4">EC9</strain>
    </source>
</reference>
<evidence type="ECO:0000256" key="1">
    <source>
        <dbReference type="SAM" id="MobiDB-lite"/>
    </source>
</evidence>
<dbReference type="Pfam" id="PF09899">
    <property type="entry name" value="DUF2126"/>
    <property type="match status" value="1"/>
</dbReference>
<evidence type="ECO:0000313" key="4">
    <source>
        <dbReference type="Proteomes" id="UP000319557"/>
    </source>
</evidence>
<proteinExistence type="predicted"/>
<dbReference type="SUPFAM" id="SSF54001">
    <property type="entry name" value="Cysteine proteinases"/>
    <property type="match status" value="1"/>
</dbReference>
<feature type="domain" description="Transglutaminase-like" evidence="2">
    <location>
        <begin position="172"/>
        <end position="248"/>
    </location>
</feature>
<dbReference type="InterPro" id="IPR038765">
    <property type="entry name" value="Papain-like_cys_pep_sf"/>
</dbReference>
<dbReference type="InterPro" id="IPR018667">
    <property type="entry name" value="DUF2126"/>
</dbReference>
<evidence type="ECO:0000313" key="3">
    <source>
        <dbReference type="EMBL" id="QDS86954.1"/>
    </source>
</evidence>
<keyword evidence="4" id="KW-1185">Reference proteome</keyword>